<evidence type="ECO:0008006" key="2">
    <source>
        <dbReference type="Google" id="ProtNLM"/>
    </source>
</evidence>
<gene>
    <name evidence="1" type="ORF">SDC9_165474</name>
</gene>
<protein>
    <recommendedName>
        <fullName evidence="2">TonB-dependent receptor-like beta-barrel domain-containing protein</fullName>
    </recommendedName>
</protein>
<dbReference type="EMBL" id="VSSQ01065381">
    <property type="protein sequence ID" value="MPN18116.1"/>
    <property type="molecule type" value="Genomic_DNA"/>
</dbReference>
<evidence type="ECO:0000313" key="1">
    <source>
        <dbReference type="EMBL" id="MPN18116.1"/>
    </source>
</evidence>
<reference evidence="1" key="1">
    <citation type="submission" date="2019-08" db="EMBL/GenBank/DDBJ databases">
        <authorList>
            <person name="Kucharzyk K."/>
            <person name="Murdoch R.W."/>
            <person name="Higgins S."/>
            <person name="Loffler F."/>
        </authorList>
    </citation>
    <scope>NUCLEOTIDE SEQUENCE</scope>
</reference>
<name>A0A645FW90_9ZZZZ</name>
<sequence length="182" mass="20960">MRKNEGLPLTRVNVSSNYVESVFTLNDPENSIYSNHGFKLGIMVLRNFKDGWYNILPEEGDTSVVVPSKFPIEVFLQYQYQSNVFKNNLQIIGSLELRNRAKYGYPLYYINKNEEWTAYPIPEYRSNSLNFATGVRYCAPSSSDEYFSKIGVALRGYIGINPYGQFRSIPLYSQLGIVLIFE</sequence>
<organism evidence="1">
    <name type="scientific">bioreactor metagenome</name>
    <dbReference type="NCBI Taxonomy" id="1076179"/>
    <lineage>
        <taxon>unclassified sequences</taxon>
        <taxon>metagenomes</taxon>
        <taxon>ecological metagenomes</taxon>
    </lineage>
</organism>
<comment type="caution">
    <text evidence="1">The sequence shown here is derived from an EMBL/GenBank/DDBJ whole genome shotgun (WGS) entry which is preliminary data.</text>
</comment>
<accession>A0A645FW90</accession>
<dbReference type="AlphaFoldDB" id="A0A645FW90"/>
<proteinExistence type="predicted"/>